<dbReference type="PANTHER" id="PTHR10366:SF369">
    <property type="entry name" value="CINNAMOYL-COA REDUCTASE-LIKE PROTEIN"/>
    <property type="match status" value="1"/>
</dbReference>
<evidence type="ECO:0008006" key="7">
    <source>
        <dbReference type="Google" id="ProtNLM"/>
    </source>
</evidence>
<accession>A0AAD8GU19</accession>
<sequence>MESKDIAEKTVCVTGASGFIGSWLVRLLLDRGYTVHATVKNLHDENETKHLQVLEQHESHRLRLFQIDLLDYESIVKATPCIIDEVVDPEKEILGPAIRGTKYVLMAAKELGVRRVVITSSNAAIIPNQNWPADSSDPFSLQLLIQAYDENETKHLQVLEEHESHRLRLFQIDLPDYVSIVRAITGVFHLATPFIIDEVVDPEKEILGPAIGGTKYVLMAAKELGVQRVVITSSNAAIIPNQNWPADSSDPFSLQLLIQACH</sequence>
<dbReference type="EMBL" id="JAUIZM010000011">
    <property type="protein sequence ID" value="KAK1354474.1"/>
    <property type="molecule type" value="Genomic_DNA"/>
</dbReference>
<dbReference type="InterPro" id="IPR036291">
    <property type="entry name" value="NAD(P)-bd_dom_sf"/>
</dbReference>
<dbReference type="GO" id="GO:0006694">
    <property type="term" value="P:steroid biosynthetic process"/>
    <property type="evidence" value="ECO:0007669"/>
    <property type="project" value="InterPro"/>
</dbReference>
<dbReference type="PANTHER" id="PTHR10366">
    <property type="entry name" value="NAD DEPENDENT EPIMERASE/DEHYDRATASE"/>
    <property type="match status" value="1"/>
</dbReference>
<evidence type="ECO:0000313" key="6">
    <source>
        <dbReference type="Proteomes" id="UP001237642"/>
    </source>
</evidence>
<reference evidence="5" key="2">
    <citation type="submission" date="2023-05" db="EMBL/GenBank/DDBJ databases">
        <authorList>
            <person name="Schelkunov M.I."/>
        </authorList>
    </citation>
    <scope>NUCLEOTIDE SEQUENCE</scope>
    <source>
        <strain evidence="5">Hsosn_3</strain>
        <tissue evidence="5">Leaf</tissue>
    </source>
</reference>
<dbReference type="Pfam" id="PF01073">
    <property type="entry name" value="3Beta_HSD"/>
    <property type="match status" value="1"/>
</dbReference>
<comment type="caution">
    <text evidence="5">The sequence shown here is derived from an EMBL/GenBank/DDBJ whole genome shotgun (WGS) entry which is preliminary data.</text>
</comment>
<dbReference type="InterPro" id="IPR002225">
    <property type="entry name" value="3Beta_OHSteriod_DH/Estase"/>
</dbReference>
<name>A0AAD8GU19_9APIA</name>
<evidence type="ECO:0000256" key="2">
    <source>
        <dbReference type="ARBA" id="ARBA00023002"/>
    </source>
</evidence>
<dbReference type="InterPro" id="IPR050425">
    <property type="entry name" value="NAD(P)_dehydrat-like"/>
</dbReference>
<evidence type="ECO:0000259" key="3">
    <source>
        <dbReference type="Pfam" id="PF01073"/>
    </source>
</evidence>
<keyword evidence="2" id="KW-0560">Oxidoreductase</keyword>
<keyword evidence="1" id="KW-0521">NADP</keyword>
<keyword evidence="6" id="KW-1185">Reference proteome</keyword>
<dbReference type="Gene3D" id="3.40.50.720">
    <property type="entry name" value="NAD(P)-binding Rossmann-like Domain"/>
    <property type="match status" value="2"/>
</dbReference>
<protein>
    <recommendedName>
        <fullName evidence="7">NAD-dependent epimerase/dehydratase domain-containing protein</fullName>
    </recommendedName>
</protein>
<dbReference type="GO" id="GO:0016616">
    <property type="term" value="F:oxidoreductase activity, acting on the CH-OH group of donors, NAD or NADP as acceptor"/>
    <property type="evidence" value="ECO:0007669"/>
    <property type="project" value="InterPro"/>
</dbReference>
<feature type="domain" description="3-beta hydroxysteroid dehydrogenase/isomerase" evidence="3">
    <location>
        <begin position="157"/>
        <end position="242"/>
    </location>
</feature>
<dbReference type="InterPro" id="IPR016040">
    <property type="entry name" value="NAD(P)-bd_dom"/>
</dbReference>
<dbReference type="Proteomes" id="UP001237642">
    <property type="component" value="Unassembled WGS sequence"/>
</dbReference>
<proteinExistence type="predicted"/>
<evidence type="ECO:0000256" key="1">
    <source>
        <dbReference type="ARBA" id="ARBA00022857"/>
    </source>
</evidence>
<dbReference type="SUPFAM" id="SSF51735">
    <property type="entry name" value="NAD(P)-binding Rossmann-fold domains"/>
    <property type="match status" value="2"/>
</dbReference>
<reference evidence="5" key="1">
    <citation type="submission" date="2023-02" db="EMBL/GenBank/DDBJ databases">
        <title>Genome of toxic invasive species Heracleum sosnowskyi carries increased number of genes despite the absence of recent whole-genome duplications.</title>
        <authorList>
            <person name="Schelkunov M."/>
            <person name="Shtratnikova V."/>
            <person name="Makarenko M."/>
            <person name="Klepikova A."/>
            <person name="Omelchenko D."/>
            <person name="Novikova G."/>
            <person name="Obukhova E."/>
            <person name="Bogdanov V."/>
            <person name="Penin A."/>
            <person name="Logacheva M."/>
        </authorList>
    </citation>
    <scope>NUCLEOTIDE SEQUENCE</scope>
    <source>
        <strain evidence="5">Hsosn_3</strain>
        <tissue evidence="5">Leaf</tissue>
    </source>
</reference>
<feature type="domain" description="NAD(P)-binding" evidence="4">
    <location>
        <begin position="13"/>
        <end position="78"/>
    </location>
</feature>
<evidence type="ECO:0000313" key="5">
    <source>
        <dbReference type="EMBL" id="KAK1354474.1"/>
    </source>
</evidence>
<dbReference type="Pfam" id="PF16363">
    <property type="entry name" value="GDP_Man_Dehyd"/>
    <property type="match status" value="1"/>
</dbReference>
<gene>
    <name evidence="5" type="ORF">POM88_047730</name>
</gene>
<evidence type="ECO:0000259" key="4">
    <source>
        <dbReference type="Pfam" id="PF16363"/>
    </source>
</evidence>
<dbReference type="AlphaFoldDB" id="A0AAD8GU19"/>
<organism evidence="5 6">
    <name type="scientific">Heracleum sosnowskyi</name>
    <dbReference type="NCBI Taxonomy" id="360622"/>
    <lineage>
        <taxon>Eukaryota</taxon>
        <taxon>Viridiplantae</taxon>
        <taxon>Streptophyta</taxon>
        <taxon>Embryophyta</taxon>
        <taxon>Tracheophyta</taxon>
        <taxon>Spermatophyta</taxon>
        <taxon>Magnoliopsida</taxon>
        <taxon>eudicotyledons</taxon>
        <taxon>Gunneridae</taxon>
        <taxon>Pentapetalae</taxon>
        <taxon>asterids</taxon>
        <taxon>campanulids</taxon>
        <taxon>Apiales</taxon>
        <taxon>Apiaceae</taxon>
        <taxon>Apioideae</taxon>
        <taxon>apioid superclade</taxon>
        <taxon>Tordylieae</taxon>
        <taxon>Tordyliinae</taxon>
        <taxon>Heracleum</taxon>
    </lineage>
</organism>